<feature type="compositionally biased region" description="Low complexity" evidence="2">
    <location>
        <begin position="27"/>
        <end position="36"/>
    </location>
</feature>
<feature type="compositionally biased region" description="Pro residues" evidence="2">
    <location>
        <begin position="17"/>
        <end position="26"/>
    </location>
</feature>
<dbReference type="InterPro" id="IPR052016">
    <property type="entry name" value="Bact_Sigma-Reg"/>
</dbReference>
<feature type="domain" description="PPM-type phosphatase" evidence="3">
    <location>
        <begin position="348"/>
        <end position="568"/>
    </location>
</feature>
<dbReference type="RefSeq" id="WP_344266259.1">
    <property type="nucleotide sequence ID" value="NZ_BAAAMJ010000076.1"/>
</dbReference>
<dbReference type="PANTHER" id="PTHR43156:SF2">
    <property type="entry name" value="STAGE II SPORULATION PROTEIN E"/>
    <property type="match status" value="1"/>
</dbReference>
<name>A0ABN2PV26_9ACTN</name>
<protein>
    <submittedName>
        <fullName evidence="4">PP2C family protein-serine/threonine phosphatase</fullName>
    </submittedName>
</protein>
<dbReference type="PANTHER" id="PTHR43156">
    <property type="entry name" value="STAGE II SPORULATION PROTEIN E-RELATED"/>
    <property type="match status" value="1"/>
</dbReference>
<proteinExistence type="predicted"/>
<gene>
    <name evidence="4" type="ORF">GCM10009716_46400</name>
</gene>
<keyword evidence="5" id="KW-1185">Reference proteome</keyword>
<dbReference type="InterPro" id="IPR029016">
    <property type="entry name" value="GAF-like_dom_sf"/>
</dbReference>
<dbReference type="InterPro" id="IPR036457">
    <property type="entry name" value="PPM-type-like_dom_sf"/>
</dbReference>
<feature type="region of interest" description="Disordered" evidence="2">
    <location>
        <begin position="1"/>
        <end position="55"/>
    </location>
</feature>
<feature type="compositionally biased region" description="Pro residues" evidence="2">
    <location>
        <begin position="37"/>
        <end position="52"/>
    </location>
</feature>
<dbReference type="Gene3D" id="3.30.450.40">
    <property type="match status" value="1"/>
</dbReference>
<dbReference type="Pfam" id="PF07228">
    <property type="entry name" value="SpoIIE"/>
    <property type="match status" value="1"/>
</dbReference>
<sequence length="592" mass="61940">MTGGSREERPARRGPPEGRPPGPSHPAAPRVTAPAGRRPPPGREPGRPPADLPPGAWDLIGEAVVVCDPSGVVSGHNRAARTFFPRLRAGEKLSGPAAGPLAGAAERGEESFDAPFAGRRLVGHRTVVEGRTVWLVRDASAVREREDALLAERSRSAFLARARGEVAASLHHTRAARALVRAAVPELARTAALLLPPRGPRVPWHLAGPGSAEYSGEVPVQTLDRTPRVAAALSGLDPRLVPCPRQELDALHVITGRLPPGDGKDGEALLVPLSGSGDPAGALMLLGPGRSAAAPGGRGTDVELASRFAAQAGTALAAADFYTRQTRTTEALHAGLEPQPLPEAVPGVRLGAAYRPARGALDIGGDYYQVCRRSGGGVEFFLGDVCGKGVEAAVLTGRVRQTMRALTLVERRPVRVLELLNTVMLEAGEPRFTTLVTGSARPHREGGLDVVVAGGGHLDPLVLRRDGRVEPVEIGGTLVGVLPDPVFARERVLLAPGELLLLYSDGVTEARGGRTGSGMFGEERLVKQLSACGGMPAGAVAERVELLVSEWLGEREVSDDIAVLAVQAAPPSAEAHLSRAHPVGERIKEEGR</sequence>
<accession>A0ABN2PV26</accession>
<organism evidence="4 5">
    <name type="scientific">Streptomyces sodiiphilus</name>
    <dbReference type="NCBI Taxonomy" id="226217"/>
    <lineage>
        <taxon>Bacteria</taxon>
        <taxon>Bacillati</taxon>
        <taxon>Actinomycetota</taxon>
        <taxon>Actinomycetes</taxon>
        <taxon>Kitasatosporales</taxon>
        <taxon>Streptomycetaceae</taxon>
        <taxon>Streptomyces</taxon>
    </lineage>
</organism>
<evidence type="ECO:0000313" key="4">
    <source>
        <dbReference type="EMBL" id="GAA1933993.1"/>
    </source>
</evidence>
<evidence type="ECO:0000256" key="2">
    <source>
        <dbReference type="SAM" id="MobiDB-lite"/>
    </source>
</evidence>
<dbReference type="EMBL" id="BAAAMJ010000076">
    <property type="protein sequence ID" value="GAA1933993.1"/>
    <property type="molecule type" value="Genomic_DNA"/>
</dbReference>
<comment type="caution">
    <text evidence="4">The sequence shown here is derived from an EMBL/GenBank/DDBJ whole genome shotgun (WGS) entry which is preliminary data.</text>
</comment>
<dbReference type="Gene3D" id="3.60.40.10">
    <property type="entry name" value="PPM-type phosphatase domain"/>
    <property type="match status" value="1"/>
</dbReference>
<evidence type="ECO:0000259" key="3">
    <source>
        <dbReference type="SMART" id="SM00331"/>
    </source>
</evidence>
<dbReference type="SUPFAM" id="SSF81606">
    <property type="entry name" value="PP2C-like"/>
    <property type="match status" value="1"/>
</dbReference>
<dbReference type="SMART" id="SM00331">
    <property type="entry name" value="PP2C_SIG"/>
    <property type="match status" value="1"/>
</dbReference>
<feature type="compositionally biased region" description="Basic and acidic residues" evidence="2">
    <location>
        <begin position="1"/>
        <end position="16"/>
    </location>
</feature>
<dbReference type="InterPro" id="IPR001932">
    <property type="entry name" value="PPM-type_phosphatase-like_dom"/>
</dbReference>
<evidence type="ECO:0000256" key="1">
    <source>
        <dbReference type="ARBA" id="ARBA00022801"/>
    </source>
</evidence>
<reference evidence="4 5" key="1">
    <citation type="journal article" date="2019" name="Int. J. Syst. Evol. Microbiol.">
        <title>The Global Catalogue of Microorganisms (GCM) 10K type strain sequencing project: providing services to taxonomists for standard genome sequencing and annotation.</title>
        <authorList>
            <consortium name="The Broad Institute Genomics Platform"/>
            <consortium name="The Broad Institute Genome Sequencing Center for Infectious Disease"/>
            <person name="Wu L."/>
            <person name="Ma J."/>
        </authorList>
    </citation>
    <scope>NUCLEOTIDE SEQUENCE [LARGE SCALE GENOMIC DNA]</scope>
    <source>
        <strain evidence="4 5">JCM 13581</strain>
    </source>
</reference>
<evidence type="ECO:0000313" key="5">
    <source>
        <dbReference type="Proteomes" id="UP001501303"/>
    </source>
</evidence>
<keyword evidence="1" id="KW-0378">Hydrolase</keyword>
<dbReference type="Proteomes" id="UP001501303">
    <property type="component" value="Unassembled WGS sequence"/>
</dbReference>